<dbReference type="SUPFAM" id="SSF103473">
    <property type="entry name" value="MFS general substrate transporter"/>
    <property type="match status" value="1"/>
</dbReference>
<reference evidence="9 10" key="1">
    <citation type="journal article" date="2015" name="Proc. Natl. Acad. Sci. U.S.A.">
        <title>Expanded metabolic versatility of ubiquitous nitrite-oxidizing bacteria from the genus Nitrospira.</title>
        <authorList>
            <person name="Koch H."/>
            <person name="Lucker S."/>
            <person name="Albertsen M."/>
            <person name="Kitzinger K."/>
            <person name="Herbold C."/>
            <person name="Spieck E."/>
            <person name="Nielsen P.H."/>
            <person name="Wagner M."/>
            <person name="Daims H."/>
        </authorList>
    </citation>
    <scope>NUCLEOTIDE SEQUENCE [LARGE SCALE GENOMIC DNA]</scope>
    <source>
        <strain evidence="9 10">NSP M-1</strain>
    </source>
</reference>
<keyword evidence="7 8" id="KW-0472">Membrane</keyword>
<dbReference type="InterPro" id="IPR004667">
    <property type="entry name" value="ADP_ATP_car_bac_type"/>
</dbReference>
<dbReference type="Pfam" id="PF03219">
    <property type="entry name" value="TLC"/>
    <property type="match status" value="1"/>
</dbReference>
<name>A0A0K2GAT9_NITMO</name>
<gene>
    <name evidence="9" type="ORF">NITMOv2_1664</name>
</gene>
<dbReference type="InterPro" id="IPR036259">
    <property type="entry name" value="MFS_trans_sf"/>
</dbReference>
<dbReference type="PANTHER" id="PTHR43596">
    <property type="entry name" value="ADP,ATP CARRIER PROTEIN"/>
    <property type="match status" value="1"/>
</dbReference>
<keyword evidence="10" id="KW-1185">Reference proteome</keyword>
<evidence type="ECO:0000256" key="8">
    <source>
        <dbReference type="RuleBase" id="RU363121"/>
    </source>
</evidence>
<evidence type="ECO:0000256" key="6">
    <source>
        <dbReference type="ARBA" id="ARBA00022989"/>
    </source>
</evidence>
<proteinExistence type="inferred from homology"/>
<dbReference type="STRING" id="42253.NITMOv2_1664"/>
<evidence type="ECO:0000313" key="9">
    <source>
        <dbReference type="EMBL" id="ALA58086.1"/>
    </source>
</evidence>
<feature type="transmembrane region" description="Helical" evidence="8">
    <location>
        <begin position="344"/>
        <end position="370"/>
    </location>
</feature>
<keyword evidence="2 8" id="KW-0813">Transport</keyword>
<feature type="transmembrane region" description="Helical" evidence="8">
    <location>
        <begin position="400"/>
        <end position="422"/>
    </location>
</feature>
<protein>
    <recommendedName>
        <fullName evidence="8">ADP,ATP carrier protein</fullName>
    </recommendedName>
</protein>
<feature type="transmembrane region" description="Helical" evidence="8">
    <location>
        <begin position="206"/>
        <end position="229"/>
    </location>
</feature>
<evidence type="ECO:0000256" key="5">
    <source>
        <dbReference type="ARBA" id="ARBA00022840"/>
    </source>
</evidence>
<dbReference type="GO" id="GO:0005524">
    <property type="term" value="F:ATP binding"/>
    <property type="evidence" value="ECO:0007669"/>
    <property type="project" value="UniProtKB-KW"/>
</dbReference>
<keyword evidence="5 8" id="KW-0067">ATP-binding</keyword>
<dbReference type="AlphaFoldDB" id="A0A0K2GAT9"/>
<evidence type="ECO:0000313" key="10">
    <source>
        <dbReference type="Proteomes" id="UP000069205"/>
    </source>
</evidence>
<comment type="similarity">
    <text evidence="8">Belongs to the ADP/ATP translocase tlc family.</text>
</comment>
<evidence type="ECO:0000256" key="4">
    <source>
        <dbReference type="ARBA" id="ARBA00022741"/>
    </source>
</evidence>
<comment type="subcellular location">
    <subcellularLocation>
        <location evidence="1 8">Membrane</location>
        <topology evidence="1 8">Multi-pass membrane protein</topology>
    </subcellularLocation>
</comment>
<dbReference type="GO" id="GO:0016020">
    <property type="term" value="C:membrane"/>
    <property type="evidence" value="ECO:0007669"/>
    <property type="project" value="UniProtKB-SubCell"/>
</dbReference>
<feature type="transmembrane region" description="Helical" evidence="8">
    <location>
        <begin position="87"/>
        <end position="107"/>
    </location>
</feature>
<sequence length="485" mass="52612">MLFKNGAWHEDWTRHGTKGLIADHSREWLDGAIMNHWIRRHPPTRDLYVAGLLFTFFFLVIAVFQILKPLKSGLFVEHYGAQTELYAKLANVLLAGMAVGIFTGLYNRFSRRRFISVLSGAFAVAFLGLAFLLPDDEQPLLIWTLYFLGDLEVTVMVTAFWAYLTDLARGPDAQRFFGPIGVGGVLGGWAGSSLAKFLLWSAGTKGLLVIAAGLMGGVLLAVAVTESLVRRSSTFNPIQRLHAVPKDQKRAAGGLPDLIEGARLVVRSPYLMSIAGLLGCYEMASQLIDYQFKLAAQGVSGVQATQTFLIDIYLYSNLLSVLAQFFLVGMMMKRFGPRVTLLALPAAITAGSLGFLAMPTLAAVSLLVILDNGLNYSIQQTGRESLYLATTADEKYKARAFISIFVQRLAKGLSILAVLAVGSIGLPAYYLTLITIGAMGIMVVLSLKASRRFGEAVDKSTVIPRTKHVSPAGRSEGNHVLAASA</sequence>
<feature type="transmembrane region" description="Helical" evidence="8">
    <location>
        <begin position="140"/>
        <end position="164"/>
    </location>
</feature>
<dbReference type="OrthoDB" id="1491866at2"/>
<dbReference type="Gene3D" id="1.20.1250.20">
    <property type="entry name" value="MFS general substrate transporter like domains"/>
    <property type="match status" value="1"/>
</dbReference>
<evidence type="ECO:0000256" key="2">
    <source>
        <dbReference type="ARBA" id="ARBA00022448"/>
    </source>
</evidence>
<dbReference type="KEGG" id="nmv:NITMOv2_1664"/>
<keyword evidence="4 8" id="KW-0547">Nucleotide-binding</keyword>
<feature type="transmembrane region" description="Helical" evidence="8">
    <location>
        <begin position="176"/>
        <end position="200"/>
    </location>
</feature>
<feature type="transmembrane region" description="Helical" evidence="8">
    <location>
        <begin position="114"/>
        <end position="134"/>
    </location>
</feature>
<dbReference type="PATRIC" id="fig|42253.5.peg.1635"/>
<dbReference type="PANTHER" id="PTHR43596:SF1">
    <property type="entry name" value="ADP,ATP CARRIER PROTEIN"/>
    <property type="match status" value="1"/>
</dbReference>
<evidence type="ECO:0000256" key="1">
    <source>
        <dbReference type="ARBA" id="ARBA00004141"/>
    </source>
</evidence>
<keyword evidence="3 8" id="KW-0812">Transmembrane</keyword>
<dbReference type="Proteomes" id="UP000069205">
    <property type="component" value="Chromosome"/>
</dbReference>
<evidence type="ECO:0000256" key="7">
    <source>
        <dbReference type="ARBA" id="ARBA00023136"/>
    </source>
</evidence>
<accession>A0A0K2GAT9</accession>
<evidence type="ECO:0000256" key="3">
    <source>
        <dbReference type="ARBA" id="ARBA00022692"/>
    </source>
</evidence>
<organism evidence="9 10">
    <name type="scientific">Nitrospira moscoviensis</name>
    <dbReference type="NCBI Taxonomy" id="42253"/>
    <lineage>
        <taxon>Bacteria</taxon>
        <taxon>Pseudomonadati</taxon>
        <taxon>Nitrospirota</taxon>
        <taxon>Nitrospiria</taxon>
        <taxon>Nitrospirales</taxon>
        <taxon>Nitrospiraceae</taxon>
        <taxon>Nitrospira</taxon>
    </lineage>
</organism>
<dbReference type="GO" id="GO:0005471">
    <property type="term" value="F:ATP:ADP antiporter activity"/>
    <property type="evidence" value="ECO:0007669"/>
    <property type="project" value="InterPro"/>
</dbReference>
<feature type="transmembrane region" description="Helical" evidence="8">
    <location>
        <begin position="47"/>
        <end position="67"/>
    </location>
</feature>
<feature type="transmembrane region" description="Helical" evidence="8">
    <location>
        <begin position="312"/>
        <end position="332"/>
    </location>
</feature>
<feature type="transmembrane region" description="Helical" evidence="8">
    <location>
        <begin position="428"/>
        <end position="447"/>
    </location>
</feature>
<keyword evidence="6 8" id="KW-1133">Transmembrane helix</keyword>
<dbReference type="EMBL" id="CP011801">
    <property type="protein sequence ID" value="ALA58086.1"/>
    <property type="molecule type" value="Genomic_DNA"/>
</dbReference>